<comment type="caution">
    <text evidence="2">The sequence shown here is derived from an EMBL/GenBank/DDBJ whole genome shotgun (WGS) entry which is preliminary data.</text>
</comment>
<reference evidence="2" key="1">
    <citation type="journal article" date="2021" name="PeerJ">
        <title>Extensive microbial diversity within the chicken gut microbiome revealed by metagenomics and culture.</title>
        <authorList>
            <person name="Gilroy R."/>
            <person name="Ravi A."/>
            <person name="Getino M."/>
            <person name="Pursley I."/>
            <person name="Horton D.L."/>
            <person name="Alikhan N.F."/>
            <person name="Baker D."/>
            <person name="Gharbi K."/>
            <person name="Hall N."/>
            <person name="Watson M."/>
            <person name="Adriaenssens E.M."/>
            <person name="Foster-Nyarko E."/>
            <person name="Jarju S."/>
            <person name="Secka A."/>
            <person name="Antonio M."/>
            <person name="Oren A."/>
            <person name="Chaudhuri R.R."/>
            <person name="La Ragione R."/>
            <person name="Hildebrand F."/>
            <person name="Pallen M.J."/>
        </authorList>
    </citation>
    <scope>NUCLEOTIDE SEQUENCE</scope>
    <source>
        <strain evidence="2">ChiHecec2B26-12326</strain>
    </source>
</reference>
<dbReference type="InterPro" id="IPR053994">
    <property type="entry name" value="NigD-like_OB"/>
</dbReference>
<dbReference type="AlphaFoldDB" id="A0A9D1XRC9"/>
<evidence type="ECO:0000259" key="1">
    <source>
        <dbReference type="Pfam" id="PF22221"/>
    </source>
</evidence>
<organism evidence="2 3">
    <name type="scientific">Candidatus Parabacteroides intestinigallinarum</name>
    <dbReference type="NCBI Taxonomy" id="2838722"/>
    <lineage>
        <taxon>Bacteria</taxon>
        <taxon>Pseudomonadati</taxon>
        <taxon>Bacteroidota</taxon>
        <taxon>Bacteroidia</taxon>
        <taxon>Bacteroidales</taxon>
        <taxon>Tannerellaceae</taxon>
        <taxon>Parabacteroides</taxon>
    </lineage>
</organism>
<reference evidence="2" key="2">
    <citation type="submission" date="2021-04" db="EMBL/GenBank/DDBJ databases">
        <authorList>
            <person name="Gilroy R."/>
        </authorList>
    </citation>
    <scope>NUCLEOTIDE SEQUENCE</scope>
    <source>
        <strain evidence="2">ChiHecec2B26-12326</strain>
    </source>
</reference>
<dbReference type="EMBL" id="DXEN01000037">
    <property type="protein sequence ID" value="HIX86040.1"/>
    <property type="molecule type" value="Genomic_DNA"/>
</dbReference>
<name>A0A9D1XRC9_9BACT</name>
<accession>A0A9D1XRC9</accession>
<evidence type="ECO:0000313" key="2">
    <source>
        <dbReference type="EMBL" id="HIX86040.1"/>
    </source>
</evidence>
<proteinExistence type="predicted"/>
<dbReference type="Proteomes" id="UP000823847">
    <property type="component" value="Unassembled WGS sequence"/>
</dbReference>
<protein>
    <recommendedName>
        <fullName evidence="1">NigD-like OB domain-containing protein</fullName>
    </recommendedName>
</protein>
<feature type="domain" description="NigD-like OB" evidence="1">
    <location>
        <begin position="29"/>
        <end position="82"/>
    </location>
</feature>
<dbReference type="PROSITE" id="PS51257">
    <property type="entry name" value="PROKAR_LIPOPROTEIN"/>
    <property type="match status" value="1"/>
</dbReference>
<gene>
    <name evidence="2" type="ORF">H9848_05480</name>
</gene>
<sequence length="249" mass="28201">MSTRVLSGIFIGVLVFLAACMGDPAGTVNYHRVGVVRENPMRCIYTTDDQGNIFIVSSADFENRSDARDGDCCLVDFKTNFSETLAEGVYDAEIYQYDSVAVWPVHAELTDTTVVLEDERLVTLDFKKSVYLEGHFFLQARHTNHQEDQKDIYHLSYDPERPAEENEKGESIYDLYLRVTWEPGTGDSTSWVSTTAFTIDSFLEHTRAIESGKGKDRVNFRINYADSFNADTTACVWAATDVFTLRFTN</sequence>
<dbReference type="Pfam" id="PF22221">
    <property type="entry name" value="NigD_N-like"/>
    <property type="match status" value="1"/>
</dbReference>
<evidence type="ECO:0000313" key="3">
    <source>
        <dbReference type="Proteomes" id="UP000823847"/>
    </source>
</evidence>